<dbReference type="RefSeq" id="WP_173582913.1">
    <property type="nucleotide sequence ID" value="NZ_WOTB01000007.1"/>
</dbReference>
<proteinExistence type="predicted"/>
<evidence type="ECO:0000256" key="1">
    <source>
        <dbReference type="SAM" id="Phobius"/>
    </source>
</evidence>
<protein>
    <submittedName>
        <fullName evidence="3">Glycosyltransferase</fullName>
    </submittedName>
</protein>
<dbReference type="NCBIfam" id="TIGR03469">
    <property type="entry name" value="HpnB"/>
    <property type="match status" value="1"/>
</dbReference>
<dbReference type="InterPro" id="IPR029044">
    <property type="entry name" value="Nucleotide-diphossugar_trans"/>
</dbReference>
<gene>
    <name evidence="3" type="ORF">GOB93_07180</name>
</gene>
<evidence type="ECO:0000313" key="4">
    <source>
        <dbReference type="Proteomes" id="UP000635278"/>
    </source>
</evidence>
<dbReference type="InterPro" id="IPR001173">
    <property type="entry name" value="Glyco_trans_2-like"/>
</dbReference>
<feature type="transmembrane region" description="Helical" evidence="1">
    <location>
        <begin position="315"/>
        <end position="331"/>
    </location>
</feature>
<dbReference type="PANTHER" id="PTHR43646">
    <property type="entry name" value="GLYCOSYLTRANSFERASE"/>
    <property type="match status" value="1"/>
</dbReference>
<reference evidence="3 4" key="1">
    <citation type="journal article" date="2020" name="Int. J. Syst. Evol. Microbiol.">
        <title>Novel acetic acid bacteria from cider fermentations: Acetobacter conturbans sp. nov. and Acetobacter fallax sp. nov.</title>
        <authorList>
            <person name="Sombolestani A.S."/>
            <person name="Cleenwerck I."/>
            <person name="Cnockaert M."/>
            <person name="Borremans W."/>
            <person name="Wieme A.D."/>
            <person name="De Vuyst L."/>
            <person name="Vandamme P."/>
        </authorList>
    </citation>
    <scope>NUCLEOTIDE SEQUENCE [LARGE SCALE GENOMIC DNA]</scope>
    <source>
        <strain evidence="3 4">LMG 30640</strain>
    </source>
</reference>
<dbReference type="SUPFAM" id="SSF53448">
    <property type="entry name" value="Nucleotide-diphospho-sugar transferases"/>
    <property type="match status" value="1"/>
</dbReference>
<evidence type="ECO:0000259" key="2">
    <source>
        <dbReference type="Pfam" id="PF00535"/>
    </source>
</evidence>
<keyword evidence="1" id="KW-0472">Membrane</keyword>
<feature type="transmembrane region" description="Helical" evidence="1">
    <location>
        <begin position="286"/>
        <end position="309"/>
    </location>
</feature>
<dbReference type="Gene3D" id="3.90.550.10">
    <property type="entry name" value="Spore Coat Polysaccharide Biosynthesis Protein SpsA, Chain A"/>
    <property type="match status" value="1"/>
</dbReference>
<accession>A0ABX0JPJ6</accession>
<dbReference type="PANTHER" id="PTHR43646:SF3">
    <property type="entry name" value="SLR1566 PROTEIN"/>
    <property type="match status" value="1"/>
</dbReference>
<keyword evidence="4" id="KW-1185">Reference proteome</keyword>
<keyword evidence="1" id="KW-0812">Transmembrane</keyword>
<dbReference type="InterPro" id="IPR017832">
    <property type="entry name" value="Glyco_trans_2_hopen-assoc_HpnB"/>
</dbReference>
<keyword evidence="1" id="KW-1133">Transmembrane helix</keyword>
<comment type="caution">
    <text evidence="3">The sequence shown here is derived from an EMBL/GenBank/DDBJ whole genome shotgun (WGS) entry which is preliminary data.</text>
</comment>
<name>A0ABX0JPJ6_9PROT</name>
<dbReference type="Pfam" id="PF00535">
    <property type="entry name" value="Glycos_transf_2"/>
    <property type="match status" value="1"/>
</dbReference>
<organism evidence="3 4">
    <name type="scientific">Acetobacter musti</name>
    <dbReference type="NCBI Taxonomy" id="864732"/>
    <lineage>
        <taxon>Bacteria</taxon>
        <taxon>Pseudomonadati</taxon>
        <taxon>Pseudomonadota</taxon>
        <taxon>Alphaproteobacteria</taxon>
        <taxon>Acetobacterales</taxon>
        <taxon>Acetobacteraceae</taxon>
        <taxon>Acetobacter</taxon>
    </lineage>
</organism>
<sequence length="382" mass="41429">MMSFLAALSAAIWFFLIFFHGRFWQAGPVLRRNKAVHASPPVAVVVPARDEAGSIESCAASLLAQDYAGAFRVVLVDDGSADGTGHMARALPDPCGRLTVIDGKPRPSGWSGKLWAVQQGIARVREEDPGDEGYFLLTDADIEHDVAHISTLVGKAERDGLDIVSEMVELNCVSAAEKALVPAFVFFFALLYPFARVNDPRSRTAGAAGGTILIRRAALARIGGIEVLKGALIDDCALAAHVKRSGGRIYLGHSCLARSVRPYPRPSDIWRMIARTAYVQLHYSPLLLLGTVMGMALIWIAPVLFAVFARGLPRMLGLLAWLVSMMSYVPTLRRFRMSPLRAVLLPAIAVFYTAATISSAADHHRGRGVQWKNRAYTGAGHD</sequence>
<evidence type="ECO:0000313" key="3">
    <source>
        <dbReference type="EMBL" id="NHN84426.1"/>
    </source>
</evidence>
<feature type="domain" description="Glycosyltransferase 2-like" evidence="2">
    <location>
        <begin position="44"/>
        <end position="222"/>
    </location>
</feature>
<feature type="transmembrane region" description="Helical" evidence="1">
    <location>
        <begin position="343"/>
        <end position="361"/>
    </location>
</feature>
<dbReference type="Proteomes" id="UP000635278">
    <property type="component" value="Unassembled WGS sequence"/>
</dbReference>
<dbReference type="EMBL" id="WOTB01000007">
    <property type="protein sequence ID" value="NHN84426.1"/>
    <property type="molecule type" value="Genomic_DNA"/>
</dbReference>